<evidence type="ECO:0000256" key="8">
    <source>
        <dbReference type="SAM" id="Phobius"/>
    </source>
</evidence>
<evidence type="ECO:0000256" key="3">
    <source>
        <dbReference type="ARBA" id="ARBA00022475"/>
    </source>
</evidence>
<evidence type="ECO:0000256" key="1">
    <source>
        <dbReference type="ARBA" id="ARBA00004651"/>
    </source>
</evidence>
<evidence type="ECO:0000256" key="4">
    <source>
        <dbReference type="ARBA" id="ARBA00022597"/>
    </source>
</evidence>
<evidence type="ECO:0000259" key="9">
    <source>
        <dbReference type="Pfam" id="PF13303"/>
    </source>
</evidence>
<gene>
    <name evidence="10" type="ORF">HMPREF1863_00258</name>
</gene>
<evidence type="ECO:0000256" key="5">
    <source>
        <dbReference type="ARBA" id="ARBA00022692"/>
    </source>
</evidence>
<evidence type="ECO:0000256" key="7">
    <source>
        <dbReference type="ARBA" id="ARBA00023136"/>
    </source>
</evidence>
<proteinExistence type="predicted"/>
<evidence type="ECO:0000313" key="10">
    <source>
        <dbReference type="EMBL" id="KXB68237.1"/>
    </source>
</evidence>
<dbReference type="PANTHER" id="PTHR40063:SF1">
    <property type="entry name" value="MEMBRANE PROTEIN"/>
    <property type="match status" value="1"/>
</dbReference>
<keyword evidence="6 8" id="KW-1133">Transmembrane helix</keyword>
<dbReference type="Proteomes" id="UP000070442">
    <property type="component" value="Unassembled WGS sequence"/>
</dbReference>
<keyword evidence="2" id="KW-0813">Transport</keyword>
<protein>
    <recommendedName>
        <fullName evidence="9">Phosphotransferase system EIIC domain-containing protein</fullName>
    </recommendedName>
</protein>
<dbReference type="OrthoDB" id="396983at2"/>
<feature type="domain" description="Phosphotransferase system EIIC" evidence="9">
    <location>
        <begin position="20"/>
        <end position="336"/>
    </location>
</feature>
<dbReference type="GO" id="GO:0005886">
    <property type="term" value="C:plasma membrane"/>
    <property type="evidence" value="ECO:0007669"/>
    <property type="project" value="UniProtKB-SubCell"/>
</dbReference>
<organism evidence="10 11">
    <name type="scientific">Aedoeadaptatus coxii</name>
    <dbReference type="NCBI Taxonomy" id="755172"/>
    <lineage>
        <taxon>Bacteria</taxon>
        <taxon>Bacillati</taxon>
        <taxon>Bacillota</taxon>
        <taxon>Tissierellia</taxon>
        <taxon>Tissierellales</taxon>
        <taxon>Peptoniphilaceae</taxon>
        <taxon>Aedoeadaptatus</taxon>
    </lineage>
</organism>
<evidence type="ECO:0000256" key="2">
    <source>
        <dbReference type="ARBA" id="ARBA00022448"/>
    </source>
</evidence>
<keyword evidence="5 8" id="KW-0812">Transmembrane</keyword>
<keyword evidence="3" id="KW-1003">Cell membrane</keyword>
<keyword evidence="11" id="KW-1185">Reference proteome</keyword>
<feature type="transmembrane region" description="Helical" evidence="8">
    <location>
        <begin position="121"/>
        <end position="145"/>
    </location>
</feature>
<dbReference type="PATRIC" id="fig|755172.3.peg.248"/>
<dbReference type="AlphaFoldDB" id="A0A134AKK0"/>
<feature type="transmembrane region" description="Helical" evidence="8">
    <location>
        <begin position="165"/>
        <end position="194"/>
    </location>
</feature>
<feature type="transmembrane region" description="Helical" evidence="8">
    <location>
        <begin position="80"/>
        <end position="109"/>
    </location>
</feature>
<reference evidence="11" key="1">
    <citation type="submission" date="2016-01" db="EMBL/GenBank/DDBJ databases">
        <authorList>
            <person name="Mitreva M."/>
            <person name="Pepin K.H."/>
            <person name="Mihindukulasuriya K.A."/>
            <person name="Fulton R."/>
            <person name="Fronick C."/>
            <person name="O'Laughlin M."/>
            <person name="Miner T."/>
            <person name="Herter B."/>
            <person name="Rosa B.A."/>
            <person name="Cordes M."/>
            <person name="Tomlinson C."/>
            <person name="Wollam A."/>
            <person name="Palsikar V.B."/>
            <person name="Mardis E.R."/>
            <person name="Wilson R.K."/>
        </authorList>
    </citation>
    <scope>NUCLEOTIDE SEQUENCE [LARGE SCALE GENOMIC DNA]</scope>
    <source>
        <strain evidence="11">DNF00729</strain>
    </source>
</reference>
<feature type="transmembrane region" description="Helical" evidence="8">
    <location>
        <begin position="21"/>
        <end position="42"/>
    </location>
</feature>
<feature type="transmembrane region" description="Helical" evidence="8">
    <location>
        <begin position="301"/>
        <end position="321"/>
    </location>
</feature>
<dbReference type="PANTHER" id="PTHR40063">
    <property type="entry name" value="MEMBRANE PROTEIN-RELATED"/>
    <property type="match status" value="1"/>
</dbReference>
<keyword evidence="4" id="KW-0762">Sugar transport</keyword>
<dbReference type="RefSeq" id="WP_068366528.1">
    <property type="nucleotide sequence ID" value="NZ_CAMQER010000006.1"/>
</dbReference>
<dbReference type="Pfam" id="PF13303">
    <property type="entry name" value="PTS_EIIC_2"/>
    <property type="match status" value="1"/>
</dbReference>
<evidence type="ECO:0000313" key="11">
    <source>
        <dbReference type="Proteomes" id="UP000070442"/>
    </source>
</evidence>
<comment type="caution">
    <text evidence="10">The sequence shown here is derived from an EMBL/GenBank/DDBJ whole genome shotgun (WGS) entry which is preliminary data.</text>
</comment>
<accession>A0A134AKK0</accession>
<dbReference type="EMBL" id="LSDG01000005">
    <property type="protein sequence ID" value="KXB68237.1"/>
    <property type="molecule type" value="Genomic_DNA"/>
</dbReference>
<sequence length="339" mass="35329">MKEFLRKKHVNPGFKIYGIDALGAMAYGLFATLLIGTILNTVGTQLHISFLTDFIWPMAKQATGPAIAISIAYALDAPPLVLFASAVVGAGSYDIGGPVAVYIAAIVAAECGKLISKETRVDILLTPAVTVLTGMLVAKLVGPSIQWFMESVGSLVMAATEQQPLLMGILVSTIVGIALTLPISSAAICMMLSLSGLAGGAATMGCSAQMIGFAVISFKDNGFDGLFAQGLGTSMLQMPNIVKNPRIWIPPTLAGAILSPLSTIVFRLENSPLGSGMGTSGLVGQIGTIQTMAGTMPFGKLLIVITALHVVLPGALSYGIYRLMRSKGWIHDGDMTLEI</sequence>
<dbReference type="GO" id="GO:0008982">
    <property type="term" value="F:protein-N(PI)-phosphohistidine-sugar phosphotransferase activity"/>
    <property type="evidence" value="ECO:0007669"/>
    <property type="project" value="InterPro"/>
</dbReference>
<dbReference type="GO" id="GO:0009401">
    <property type="term" value="P:phosphoenolpyruvate-dependent sugar phosphotransferase system"/>
    <property type="evidence" value="ECO:0007669"/>
    <property type="project" value="InterPro"/>
</dbReference>
<comment type="subcellular location">
    <subcellularLocation>
        <location evidence="1">Cell membrane</location>
        <topology evidence="1">Multi-pass membrane protein</topology>
    </subcellularLocation>
</comment>
<evidence type="ECO:0000256" key="6">
    <source>
        <dbReference type="ARBA" id="ARBA00022989"/>
    </source>
</evidence>
<keyword evidence="7 8" id="KW-0472">Membrane</keyword>
<dbReference type="InterPro" id="IPR003352">
    <property type="entry name" value="PTS_EIIC"/>
</dbReference>
<dbReference type="STRING" id="755172.HMPREF1863_00258"/>
<name>A0A134AKK0_9FIRM</name>